<dbReference type="InterPro" id="IPR029058">
    <property type="entry name" value="AB_hydrolase_fold"/>
</dbReference>
<evidence type="ECO:0000256" key="2">
    <source>
        <dbReference type="ARBA" id="ARBA00022645"/>
    </source>
</evidence>
<dbReference type="PRINTS" id="PR00724">
    <property type="entry name" value="CRBOXYPTASEC"/>
</dbReference>
<dbReference type="PANTHER" id="PTHR11802:SF131">
    <property type="entry name" value="CARBOXYPEPTIDASE"/>
    <property type="match status" value="1"/>
</dbReference>
<dbReference type="PANTHER" id="PTHR11802">
    <property type="entry name" value="SERINE PROTEASE FAMILY S10 SERINE CARBOXYPEPTIDASE"/>
    <property type="match status" value="1"/>
</dbReference>
<evidence type="ECO:0000256" key="6">
    <source>
        <dbReference type="SAM" id="MobiDB-lite"/>
    </source>
</evidence>
<evidence type="ECO:0000256" key="5">
    <source>
        <dbReference type="ARBA" id="ARBA00023180"/>
    </source>
</evidence>
<gene>
    <name evidence="7" type="ORF">SLS58_004046</name>
</gene>
<accession>A0ABR3TUQ5</accession>
<keyword evidence="5" id="KW-0325">Glycoprotein</keyword>
<feature type="compositionally biased region" description="Polar residues" evidence="6">
    <location>
        <begin position="271"/>
        <end position="283"/>
    </location>
</feature>
<feature type="region of interest" description="Disordered" evidence="6">
    <location>
        <begin position="271"/>
        <end position="295"/>
    </location>
</feature>
<dbReference type="SUPFAM" id="SSF53474">
    <property type="entry name" value="alpha/beta-Hydrolases"/>
    <property type="match status" value="1"/>
</dbReference>
<dbReference type="EMBL" id="JAKEKT020000021">
    <property type="protein sequence ID" value="KAL1644975.1"/>
    <property type="molecule type" value="Genomic_DNA"/>
</dbReference>
<dbReference type="InterPro" id="IPR001563">
    <property type="entry name" value="Peptidase_S10"/>
</dbReference>
<feature type="compositionally biased region" description="Basic and acidic residues" evidence="6">
    <location>
        <begin position="44"/>
        <end position="53"/>
    </location>
</feature>
<comment type="similarity">
    <text evidence="1">Belongs to the peptidase S10 family.</text>
</comment>
<proteinExistence type="inferred from homology"/>
<keyword evidence="2" id="KW-0121">Carboxypeptidase</keyword>
<dbReference type="Pfam" id="PF00450">
    <property type="entry name" value="Peptidase_S10"/>
    <property type="match status" value="1"/>
</dbReference>
<evidence type="ECO:0000256" key="1">
    <source>
        <dbReference type="ARBA" id="ARBA00009431"/>
    </source>
</evidence>
<feature type="region of interest" description="Disordered" evidence="6">
    <location>
        <begin position="1"/>
        <end position="53"/>
    </location>
</feature>
<evidence type="ECO:0000256" key="4">
    <source>
        <dbReference type="ARBA" id="ARBA00022801"/>
    </source>
</evidence>
<protein>
    <recommendedName>
        <fullName evidence="9">Serine carboxypeptidase</fullName>
    </recommendedName>
</protein>
<reference evidence="7 8" key="1">
    <citation type="journal article" date="2023" name="Plant Dis.">
        <title>First Report of Diplodia intermedia Causing Canker and Dieback Diseases on Apple Trees in Canada.</title>
        <authorList>
            <person name="Ellouze W."/>
            <person name="Ilyukhin E."/>
            <person name="Sulman M."/>
            <person name="Ali S."/>
        </authorList>
    </citation>
    <scope>NUCLEOTIDE SEQUENCE [LARGE SCALE GENOMIC DNA]</scope>
    <source>
        <strain evidence="7 8">M45-28</strain>
    </source>
</reference>
<keyword evidence="8" id="KW-1185">Reference proteome</keyword>
<dbReference type="Proteomes" id="UP001521184">
    <property type="component" value="Unassembled WGS sequence"/>
</dbReference>
<evidence type="ECO:0000313" key="7">
    <source>
        <dbReference type="EMBL" id="KAL1644975.1"/>
    </source>
</evidence>
<sequence>MPSFFGIWGSSSKSSKDSSKKPSKKGKTHLEFINGRWAQVRRHTPADKAKIAAKEAEDAAAAKQKTKEDVYTEAYAAARDADRSASSATAAGSTSAAPSEAPSSYQTYAGAQDRSRRNAALCATIAECHECFKKLRHPRAKVTYKQPGKHGICETQPNVEDYAGYVSLDNKTNMFFWYFAARDDPKNKPMTLYAPSTSKNLFAANADVSWLNGGPGSDSLMGLFLENGPCNVTEDLKTQWNPYSWNEVSNVLYLSQPVGVGFSYESTADGSYDNSTGGVSPASNDDPEGRWAQVDPDRTNTTEIAAEGAWHIIQALLGVAEDSGDTRLSNRTFNLWTQQYGGHYGPTFYRYFNDQNNAIWNGSMSGYAMTMDTLGIISGLIDERVQTPYYPEFATNNTYGIKAVNDTIYKFMKQAYEKPGGCRAQLDECAAGLAAAPTDRDTYRFCSTAATSCYNFVEEPYYDYSGRAPQDIRQLAADYALPTHWLDFLALPSTQDALGVRINYTHTNPNITLGFARTGDAAYPYFKTDLETVLQAGVRVVLQHGDADYVANWRGGEAVALALDHADAARFADAQAPFVVDGEECGVVREAGGLSFVRVYEAGHLVTRDRPEVGLELFRRAVGGWDVATGRERVGGD</sequence>
<evidence type="ECO:0008006" key="9">
    <source>
        <dbReference type="Google" id="ProtNLM"/>
    </source>
</evidence>
<comment type="caution">
    <text evidence="7">The sequence shown here is derived from an EMBL/GenBank/DDBJ whole genome shotgun (WGS) entry which is preliminary data.</text>
</comment>
<keyword evidence="3" id="KW-0645">Protease</keyword>
<dbReference type="Gene3D" id="3.40.50.1820">
    <property type="entry name" value="alpha/beta hydrolase"/>
    <property type="match status" value="1"/>
</dbReference>
<name>A0ABR3TUQ5_9PEZI</name>
<organism evidence="7 8">
    <name type="scientific">Diplodia intermedia</name>
    <dbReference type="NCBI Taxonomy" id="856260"/>
    <lineage>
        <taxon>Eukaryota</taxon>
        <taxon>Fungi</taxon>
        <taxon>Dikarya</taxon>
        <taxon>Ascomycota</taxon>
        <taxon>Pezizomycotina</taxon>
        <taxon>Dothideomycetes</taxon>
        <taxon>Dothideomycetes incertae sedis</taxon>
        <taxon>Botryosphaeriales</taxon>
        <taxon>Botryosphaeriaceae</taxon>
        <taxon>Diplodia</taxon>
    </lineage>
</organism>
<feature type="region of interest" description="Disordered" evidence="6">
    <location>
        <begin position="82"/>
        <end position="110"/>
    </location>
</feature>
<feature type="compositionally biased region" description="Low complexity" evidence="6">
    <location>
        <begin position="82"/>
        <end position="105"/>
    </location>
</feature>
<keyword evidence="4" id="KW-0378">Hydrolase</keyword>
<evidence type="ECO:0000313" key="8">
    <source>
        <dbReference type="Proteomes" id="UP001521184"/>
    </source>
</evidence>
<evidence type="ECO:0000256" key="3">
    <source>
        <dbReference type="ARBA" id="ARBA00022670"/>
    </source>
</evidence>